<dbReference type="SUPFAM" id="SSF143011">
    <property type="entry name" value="RelE-like"/>
    <property type="match status" value="1"/>
</dbReference>
<organism evidence="7 8">
    <name type="scientific">Rickettsia felis str. Pedreira</name>
    <dbReference type="NCBI Taxonomy" id="1359196"/>
    <lineage>
        <taxon>Bacteria</taxon>
        <taxon>Pseudomonadati</taxon>
        <taxon>Pseudomonadota</taxon>
        <taxon>Alphaproteobacteria</taxon>
        <taxon>Rickettsiales</taxon>
        <taxon>Rickettsiaceae</taxon>
        <taxon>Rickettsieae</taxon>
        <taxon>Rickettsia</taxon>
        <taxon>spotted fever group</taxon>
    </lineage>
</organism>
<protein>
    <recommendedName>
        <fullName evidence="6">Putative mRNA interferase YoeB</fullName>
    </recommendedName>
</protein>
<name>A0A0F3MU26_RICFI</name>
<dbReference type="EMBL" id="LANQ01000001">
    <property type="protein sequence ID" value="KJV59278.1"/>
    <property type="molecule type" value="Genomic_DNA"/>
</dbReference>
<evidence type="ECO:0000313" key="7">
    <source>
        <dbReference type="EMBL" id="KJV59278.1"/>
    </source>
</evidence>
<dbReference type="PATRIC" id="fig|1359196.3.peg.1629"/>
<proteinExistence type="inferred from homology"/>
<dbReference type="GO" id="GO:0016787">
    <property type="term" value="F:hydrolase activity"/>
    <property type="evidence" value="ECO:0007669"/>
    <property type="project" value="UniProtKB-KW"/>
</dbReference>
<gene>
    <name evidence="7" type="ORF">RFEPED_1683</name>
</gene>
<evidence type="ECO:0000256" key="6">
    <source>
        <dbReference type="ARBA" id="ARBA00030388"/>
    </source>
</evidence>
<dbReference type="GO" id="GO:0004519">
    <property type="term" value="F:endonuclease activity"/>
    <property type="evidence" value="ECO:0007669"/>
    <property type="project" value="UniProtKB-KW"/>
</dbReference>
<dbReference type="Gene3D" id="3.30.2310.20">
    <property type="entry name" value="RelE-like"/>
    <property type="match status" value="1"/>
</dbReference>
<dbReference type="PANTHER" id="PTHR38039">
    <property type="entry name" value="TOXIN YOEB"/>
    <property type="match status" value="1"/>
</dbReference>
<evidence type="ECO:0000256" key="1">
    <source>
        <dbReference type="ARBA" id="ARBA00008172"/>
    </source>
</evidence>
<dbReference type="PANTHER" id="PTHR38039:SF1">
    <property type="entry name" value="TOXIN YOEB"/>
    <property type="match status" value="1"/>
</dbReference>
<keyword evidence="5" id="KW-0378">Hydrolase</keyword>
<sequence length="86" mass="10254">MKVIWSNKALEQLRFWKRTNPKITKRIQILIDNIVSTPYDGKGKPEPLKYKLNGSWSRRIDQEHRLVYSVNLEIQLIEIESCKGHY</sequence>
<dbReference type="Proteomes" id="UP000033475">
    <property type="component" value="Unassembled WGS sequence"/>
</dbReference>
<comment type="caution">
    <text evidence="7">The sequence shown here is derived from an EMBL/GenBank/DDBJ whole genome shotgun (WGS) entry which is preliminary data.</text>
</comment>
<evidence type="ECO:0000256" key="3">
    <source>
        <dbReference type="ARBA" id="ARBA00022722"/>
    </source>
</evidence>
<dbReference type="AlphaFoldDB" id="A0A0F3MU26"/>
<evidence type="ECO:0000256" key="4">
    <source>
        <dbReference type="ARBA" id="ARBA00022759"/>
    </source>
</evidence>
<evidence type="ECO:0000256" key="2">
    <source>
        <dbReference type="ARBA" id="ARBA00022649"/>
    </source>
</evidence>
<evidence type="ECO:0000313" key="8">
    <source>
        <dbReference type="Proteomes" id="UP000033475"/>
    </source>
</evidence>
<dbReference type="RefSeq" id="WP_011271121.1">
    <property type="nucleotide sequence ID" value="NZ_LANQ01000001.1"/>
</dbReference>
<dbReference type="Pfam" id="PF06769">
    <property type="entry name" value="YoeB_toxin"/>
    <property type="match status" value="1"/>
</dbReference>
<dbReference type="InterPro" id="IPR009614">
    <property type="entry name" value="YoeB_toxin"/>
</dbReference>
<dbReference type="NCBIfam" id="TIGR02116">
    <property type="entry name" value="toxin_Txe_YoeB"/>
    <property type="match status" value="1"/>
</dbReference>
<dbReference type="InterPro" id="IPR035093">
    <property type="entry name" value="RelE/ParE_toxin_dom_sf"/>
</dbReference>
<keyword evidence="3" id="KW-0540">Nuclease</keyword>
<comment type="similarity">
    <text evidence="1">Belongs to the YoeB family.</text>
</comment>
<dbReference type="GO" id="GO:0098795">
    <property type="term" value="P:global gene silencing by mRNA cleavage"/>
    <property type="evidence" value="ECO:0007669"/>
    <property type="project" value="TreeGrafter"/>
</dbReference>
<dbReference type="GO" id="GO:0006401">
    <property type="term" value="P:RNA catabolic process"/>
    <property type="evidence" value="ECO:0007669"/>
    <property type="project" value="InterPro"/>
</dbReference>
<keyword evidence="2" id="KW-1277">Toxin-antitoxin system</keyword>
<evidence type="ECO:0000256" key="5">
    <source>
        <dbReference type="ARBA" id="ARBA00022801"/>
    </source>
</evidence>
<reference evidence="7 8" key="1">
    <citation type="submission" date="2015-01" db="EMBL/GenBank/DDBJ databases">
        <title>Genome Sequencing of Rickettsiales.</title>
        <authorList>
            <person name="Daugherty S.C."/>
            <person name="Su Q."/>
            <person name="Abolude K."/>
            <person name="Beier-Sexton M."/>
            <person name="Carlyon J.A."/>
            <person name="Carter R."/>
            <person name="Day N.P."/>
            <person name="Dumler S.J."/>
            <person name="Dyachenko V."/>
            <person name="Godinez A."/>
            <person name="Kurtti T.J."/>
            <person name="Lichay M."/>
            <person name="Mullins K.E."/>
            <person name="Ott S."/>
            <person name="Pappas-Brown V."/>
            <person name="Paris D.H."/>
            <person name="Patel P."/>
            <person name="Richards A.L."/>
            <person name="Sadzewicz L."/>
            <person name="Sears K."/>
            <person name="Seidman D."/>
            <person name="Sengamalay N."/>
            <person name="Stenos J."/>
            <person name="Tallon L.J."/>
            <person name="Vincent G."/>
            <person name="Fraser C.M."/>
            <person name="Munderloh U."/>
            <person name="Dunning-Hotopp J.C."/>
        </authorList>
    </citation>
    <scope>NUCLEOTIDE SEQUENCE [LARGE SCALE GENOMIC DNA]</scope>
    <source>
        <strain evidence="7 8">Pedreira</strain>
    </source>
</reference>
<accession>A0A0F3MU26</accession>
<keyword evidence="4" id="KW-0255">Endonuclease</keyword>